<dbReference type="AlphaFoldDB" id="M6GBW4"/>
<dbReference type="EMBL" id="AFLW02000092">
    <property type="protein sequence ID" value="EMM82270.1"/>
    <property type="molecule type" value="Genomic_DNA"/>
</dbReference>
<comment type="caution">
    <text evidence="2">The sequence shown here is derived from an EMBL/GenBank/DDBJ whole genome shotgun (WGS) entry which is preliminary data.</text>
</comment>
<dbReference type="InterPro" id="IPR052927">
    <property type="entry name" value="DCC_oxidoreductase"/>
</dbReference>
<feature type="transmembrane region" description="Helical" evidence="1">
    <location>
        <begin position="14"/>
        <end position="33"/>
    </location>
</feature>
<gene>
    <name evidence="2" type="ORF">LEP1GSC037_3853</name>
</gene>
<accession>M6GBW4</accession>
<dbReference type="InterPro" id="IPR007263">
    <property type="entry name" value="DCC1-like"/>
</dbReference>
<sequence length="143" mass="17008">MVYKIECNLKFLKIQSYFLMEYAIFVILLFVFLDRNRKGNLKFASLQSMAAERILGKKVGLNDSPSSVLFLEDGILYQKSNAILKISAHLCFPWNIFPLFKWVPGCIRDYIYDWIARNRYRWFGRLEICRIPDPSLKHRFLDD</sequence>
<evidence type="ECO:0000313" key="3">
    <source>
        <dbReference type="Proteomes" id="UP000012128"/>
    </source>
</evidence>
<evidence type="ECO:0000256" key="1">
    <source>
        <dbReference type="SAM" id="Phobius"/>
    </source>
</evidence>
<proteinExistence type="predicted"/>
<dbReference type="PANTHER" id="PTHR33639">
    <property type="entry name" value="THIOL-DISULFIDE OXIDOREDUCTASE DCC"/>
    <property type="match status" value="1"/>
</dbReference>
<keyword evidence="1" id="KW-1133">Transmembrane helix</keyword>
<dbReference type="GO" id="GO:0015035">
    <property type="term" value="F:protein-disulfide reductase activity"/>
    <property type="evidence" value="ECO:0007669"/>
    <property type="project" value="InterPro"/>
</dbReference>
<dbReference type="Pfam" id="PF04134">
    <property type="entry name" value="DCC1-like"/>
    <property type="match status" value="1"/>
</dbReference>
<dbReference type="PANTHER" id="PTHR33639:SF2">
    <property type="entry name" value="DUF393 DOMAIN-CONTAINING PROTEIN"/>
    <property type="match status" value="1"/>
</dbReference>
<reference evidence="2 3" key="1">
    <citation type="submission" date="2013-01" db="EMBL/GenBank/DDBJ databases">
        <authorList>
            <person name="Harkins D.M."/>
            <person name="Durkin A.S."/>
            <person name="Brinkac L.M."/>
            <person name="Haft D.H."/>
            <person name="Selengut J.D."/>
            <person name="Sanka R."/>
            <person name="DePew J."/>
            <person name="Purushe J."/>
            <person name="Hospenthal D.R."/>
            <person name="Murray C.K."/>
            <person name="Pimentel G."/>
            <person name="Wasfy M."/>
            <person name="Parker T."/>
            <person name="Miller R.S."/>
            <person name="Vinetz J.M."/>
            <person name="Sutton G.G."/>
            <person name="Nierman W.C."/>
            <person name="Fouts D.E."/>
        </authorList>
    </citation>
    <scope>NUCLEOTIDE SEQUENCE [LARGE SCALE GENOMIC DNA]</scope>
    <source>
        <strain evidence="2 3">2006001854</strain>
    </source>
</reference>
<protein>
    <submittedName>
        <fullName evidence="2">PF04134 family protein</fullName>
    </submittedName>
</protein>
<keyword evidence="1" id="KW-0472">Membrane</keyword>
<organism evidence="2 3">
    <name type="scientific">Leptospira interrogans str. 2006001854</name>
    <dbReference type="NCBI Taxonomy" id="1001590"/>
    <lineage>
        <taxon>Bacteria</taxon>
        <taxon>Pseudomonadati</taxon>
        <taxon>Spirochaetota</taxon>
        <taxon>Spirochaetia</taxon>
        <taxon>Leptospirales</taxon>
        <taxon>Leptospiraceae</taxon>
        <taxon>Leptospira</taxon>
    </lineage>
</organism>
<name>M6GBW4_LEPIR</name>
<dbReference type="Proteomes" id="UP000012128">
    <property type="component" value="Unassembled WGS sequence"/>
</dbReference>
<evidence type="ECO:0000313" key="2">
    <source>
        <dbReference type="EMBL" id="EMM82270.1"/>
    </source>
</evidence>
<keyword evidence="1" id="KW-0812">Transmembrane</keyword>